<organism evidence="1 2">
    <name type="scientific">Aphanomyces astaci</name>
    <name type="common">Crayfish plague agent</name>
    <dbReference type="NCBI Taxonomy" id="112090"/>
    <lineage>
        <taxon>Eukaryota</taxon>
        <taxon>Sar</taxon>
        <taxon>Stramenopiles</taxon>
        <taxon>Oomycota</taxon>
        <taxon>Saprolegniomycetes</taxon>
        <taxon>Saprolegniales</taxon>
        <taxon>Verrucalvaceae</taxon>
        <taxon>Aphanomyces</taxon>
    </lineage>
</organism>
<proteinExistence type="predicted"/>
<feature type="non-terminal residue" evidence="1">
    <location>
        <position position="1"/>
    </location>
</feature>
<reference evidence="1 2" key="1">
    <citation type="submission" date="2019-06" db="EMBL/GenBank/DDBJ databases">
        <title>Genomics analysis of Aphanomyces spp. identifies a new class of oomycete effector associated with host adaptation.</title>
        <authorList>
            <person name="Gaulin E."/>
        </authorList>
    </citation>
    <scope>NUCLEOTIDE SEQUENCE [LARGE SCALE GENOMIC DNA]</scope>
    <source>
        <strain evidence="1 2">E</strain>
    </source>
</reference>
<dbReference type="InterPro" id="IPR036322">
    <property type="entry name" value="WD40_repeat_dom_sf"/>
</dbReference>
<gene>
    <name evidence="1" type="ORF">AaE_008533</name>
</gene>
<protein>
    <submittedName>
        <fullName evidence="1">Uncharacterized protein</fullName>
    </submittedName>
</protein>
<dbReference type="InterPro" id="IPR015943">
    <property type="entry name" value="WD40/YVTN_repeat-like_dom_sf"/>
</dbReference>
<name>A0A6A5A7H4_APHAT</name>
<accession>A0A6A5A7H4</accession>
<evidence type="ECO:0000313" key="1">
    <source>
        <dbReference type="EMBL" id="KAF0743509.1"/>
    </source>
</evidence>
<dbReference type="Proteomes" id="UP000469452">
    <property type="component" value="Unassembled WGS sequence"/>
</dbReference>
<comment type="caution">
    <text evidence="1">The sequence shown here is derived from an EMBL/GenBank/DDBJ whole genome shotgun (WGS) entry which is preliminary data.</text>
</comment>
<dbReference type="Gene3D" id="2.130.10.10">
    <property type="entry name" value="YVTN repeat-like/Quinoprotein amine dehydrogenase"/>
    <property type="match status" value="1"/>
</dbReference>
<sequence>NRCITPDDLGRALPNSIEVLPGGFLAIGHGSYLHIYLDVTLRLVTEKLTLSYIVDNISIPQLQFCCSDGKIRIWSPRLWKVYHVIDTGAIKEIPHMLLVPSSTSTSSSPSTTAMLHCYLIAVHVDGKAIVWSITRVSSGDFQQSRACEFDLKDANKRGGGASNTTANVDVTTCGYYELKLLLQDSFLTAVSKDGNVLVWDMSFLWYVSYTFHIWWYEFDWRKTRSFVRSVMIMCDVVQSLGVMLGCRSTTPTKEPRY</sequence>
<dbReference type="AlphaFoldDB" id="A0A6A5A7H4"/>
<dbReference type="VEuPathDB" id="FungiDB:H257_08760"/>
<dbReference type="SUPFAM" id="SSF50978">
    <property type="entry name" value="WD40 repeat-like"/>
    <property type="match status" value="1"/>
</dbReference>
<dbReference type="EMBL" id="VJMI01014367">
    <property type="protein sequence ID" value="KAF0743509.1"/>
    <property type="molecule type" value="Genomic_DNA"/>
</dbReference>
<evidence type="ECO:0000313" key="2">
    <source>
        <dbReference type="Proteomes" id="UP000469452"/>
    </source>
</evidence>